<dbReference type="OrthoDB" id="3266461at2759"/>
<evidence type="ECO:0000256" key="1">
    <source>
        <dbReference type="SAM" id="MobiDB-lite"/>
    </source>
</evidence>
<feature type="compositionally biased region" description="Polar residues" evidence="1">
    <location>
        <begin position="218"/>
        <end position="228"/>
    </location>
</feature>
<keyword evidence="3" id="KW-1185">Reference proteome</keyword>
<dbReference type="Gene3D" id="3.60.130.30">
    <property type="match status" value="1"/>
</dbReference>
<dbReference type="AlphaFoldDB" id="J0LC31"/>
<accession>J0LC31</accession>
<dbReference type="Proteomes" id="UP000006514">
    <property type="component" value="Unassembled WGS sequence"/>
</dbReference>
<reference evidence="3" key="1">
    <citation type="journal article" date="2012" name="Science">
        <title>The Paleozoic origin of enzymatic lignin decomposition reconstructed from 31 fungal genomes.</title>
        <authorList>
            <person name="Floudas D."/>
            <person name="Binder M."/>
            <person name="Riley R."/>
            <person name="Barry K."/>
            <person name="Blanchette R.A."/>
            <person name="Henrissat B."/>
            <person name="Martinez A.T."/>
            <person name="Otillar R."/>
            <person name="Spatafora J.W."/>
            <person name="Yadav J.S."/>
            <person name="Aerts A."/>
            <person name="Benoit I."/>
            <person name="Boyd A."/>
            <person name="Carlson A."/>
            <person name="Copeland A."/>
            <person name="Coutinho P.M."/>
            <person name="de Vries R.P."/>
            <person name="Ferreira P."/>
            <person name="Findley K."/>
            <person name="Foster B."/>
            <person name="Gaskell J."/>
            <person name="Glotzer D."/>
            <person name="Gorecki P."/>
            <person name="Heitman J."/>
            <person name="Hesse C."/>
            <person name="Hori C."/>
            <person name="Igarashi K."/>
            <person name="Jurgens J.A."/>
            <person name="Kallen N."/>
            <person name="Kersten P."/>
            <person name="Kohler A."/>
            <person name="Kuees U."/>
            <person name="Kumar T.K.A."/>
            <person name="Kuo A."/>
            <person name="LaButti K."/>
            <person name="Larrondo L.F."/>
            <person name="Lindquist E."/>
            <person name="Ling A."/>
            <person name="Lombard V."/>
            <person name="Lucas S."/>
            <person name="Lundell T."/>
            <person name="Martin R."/>
            <person name="McLaughlin D.J."/>
            <person name="Morgenstern I."/>
            <person name="Morin E."/>
            <person name="Murat C."/>
            <person name="Nagy L.G."/>
            <person name="Nolan M."/>
            <person name="Ohm R.A."/>
            <person name="Patyshakuliyeva A."/>
            <person name="Rokas A."/>
            <person name="Ruiz-Duenas F.J."/>
            <person name="Sabat G."/>
            <person name="Salamov A."/>
            <person name="Samejima M."/>
            <person name="Schmutz J."/>
            <person name="Slot J.C."/>
            <person name="St John F."/>
            <person name="Stenlid J."/>
            <person name="Sun H."/>
            <person name="Sun S."/>
            <person name="Syed K."/>
            <person name="Tsang A."/>
            <person name="Wiebenga A."/>
            <person name="Young D."/>
            <person name="Pisabarro A."/>
            <person name="Eastwood D.C."/>
            <person name="Martin F."/>
            <person name="Cullen D."/>
            <person name="Grigoriev I.V."/>
            <person name="Hibbett D.S."/>
        </authorList>
    </citation>
    <scope>NUCLEOTIDE SEQUENCE [LARGE SCALE GENOMIC DNA]</scope>
    <source>
        <strain evidence="3">TFB10046</strain>
    </source>
</reference>
<dbReference type="KEGG" id="adl:AURDEDRAFT_131381"/>
<protein>
    <submittedName>
        <fullName evidence="2">Uncharacterized protein</fullName>
    </submittedName>
</protein>
<feature type="compositionally biased region" description="Low complexity" evidence="1">
    <location>
        <begin position="248"/>
        <end position="269"/>
    </location>
</feature>
<evidence type="ECO:0000313" key="3">
    <source>
        <dbReference type="Proteomes" id="UP000006514"/>
    </source>
</evidence>
<evidence type="ECO:0000313" key="2">
    <source>
        <dbReference type="EMBL" id="EJD34025.1"/>
    </source>
</evidence>
<dbReference type="InParanoid" id="J0LC31"/>
<feature type="compositionally biased region" description="Basic residues" evidence="1">
    <location>
        <begin position="236"/>
        <end position="247"/>
    </location>
</feature>
<feature type="region of interest" description="Disordered" evidence="1">
    <location>
        <begin position="218"/>
        <end position="269"/>
    </location>
</feature>
<gene>
    <name evidence="2" type="ORF">AURDEDRAFT_131381</name>
</gene>
<name>J0LC31_AURST</name>
<organism evidence="2 3">
    <name type="scientific">Auricularia subglabra (strain TFB-10046 / SS5)</name>
    <name type="common">White-rot fungus</name>
    <name type="synonym">Auricularia delicata (strain TFB10046)</name>
    <dbReference type="NCBI Taxonomy" id="717982"/>
    <lineage>
        <taxon>Eukaryota</taxon>
        <taxon>Fungi</taxon>
        <taxon>Dikarya</taxon>
        <taxon>Basidiomycota</taxon>
        <taxon>Agaricomycotina</taxon>
        <taxon>Agaricomycetes</taxon>
        <taxon>Auriculariales</taxon>
        <taxon>Auriculariaceae</taxon>
        <taxon>Auricularia</taxon>
    </lineage>
</organism>
<dbReference type="EMBL" id="JH688020">
    <property type="protein sequence ID" value="EJD34025.1"/>
    <property type="molecule type" value="Genomic_DNA"/>
</dbReference>
<sequence>MSRADVLAPRLHPPPWSAAICSATTCTQSYSLVDLNASPQDIAKVRASAEGLVQLFPVVDSQPGEDDVVKVSNFDTTDVILARSLSYSIEDLNPDPATPVPRHIVELVVERLNAPDVAGARAPSRKRAVDDSFVPRRSDRLAGKKADDSAFLPGLPAPRRRRLSVGYRALPAPPRSTSSIPGSLWSYETRVLVGEQMPEQMLSEPSALLHDCSSISGTARSTSVSLGATSPPALGRRAKKNAKKRASKAASLASNATAATTPSTTVPSMTAPSTSTFVFAYRIAPFSRRGLTYRKAIAGLAGLDTAGRAAAAPSQQPARRHHSDEYYARRRKAYYASLSLEAYQPRPLPTAPDAPAVLIEKTNRTVPGWRGYISRRRIQDVLKLWGTPRLSTMLEGMHIIPYRGMNSFFCDMHGRGVVFRSTPIADAPGQDIIDEFYADAMAFSRNCPVPASERIGNPRGSHFFCVCGVHRQYAKKAYRTRYQLDNQEHIDHLFRRDGPADRLTSEIAQSSISKYLTGILRSRFPSIVQRMERNHKWHEEDTKRDAQPLRPQFGLFWNFCINAPSPETGITRVCCRPHADQMNCAVLLCAVLPFWPKECVGEDEWSWLVIWELGVIIQCPRGAFIIYPSALFFHFNIRIVKCRKGEQPTPFNSEELPADLQGGRASAVWFTQASMHSVTDERDPETGFYPDYDRMARELFPLVFPGESGSAA</sequence>
<dbReference type="eggNOG" id="ENOG502SN7X">
    <property type="taxonomic scope" value="Eukaryota"/>
</dbReference>
<proteinExistence type="predicted"/>